<organism evidence="4 5">
    <name type="scientific">Oceaniferula marina</name>
    <dbReference type="NCBI Taxonomy" id="2748318"/>
    <lineage>
        <taxon>Bacteria</taxon>
        <taxon>Pseudomonadati</taxon>
        <taxon>Verrucomicrobiota</taxon>
        <taxon>Verrucomicrobiia</taxon>
        <taxon>Verrucomicrobiales</taxon>
        <taxon>Verrucomicrobiaceae</taxon>
        <taxon>Oceaniferula</taxon>
    </lineage>
</organism>
<evidence type="ECO:0000313" key="4">
    <source>
        <dbReference type="EMBL" id="NWK56793.1"/>
    </source>
</evidence>
<sequence>MKPLQPLAAFLLFVPSSLIAHEGKHDAPAKPALDTPVLTGNGEHRFMTAPRWAKMPDGRSIGPTHGGVAVGPQGNIYVSTDAKHALCVFRPDGSHLKNIAPDCVGLHSLVMHEQGGKHFLYGAHLKGKRVVKLDLDGKLIMSLPAPGSDDVPGGFKGVTAVAVAPDDSIYVAVGYGSNLIHKFSPEGKLIKSIGGKGGGEGKFKTCHGLAVDLRFGAPRLLVADRENRRLVHLDLEGNWLGVYASHLRRPCAIDFHGEYCAVAELEGRVTILSKQGAPLAFLGDNPNRKQWAKFPVPVANWQEGVFTAPHGLAYDAEGRLYVQDWNATGRVTKLVPVER</sequence>
<dbReference type="InterPro" id="IPR011042">
    <property type="entry name" value="6-blade_b-propeller_TolB-like"/>
</dbReference>
<feature type="signal peptide" evidence="3">
    <location>
        <begin position="1"/>
        <end position="20"/>
    </location>
</feature>
<dbReference type="Gene3D" id="2.120.10.30">
    <property type="entry name" value="TolB, C-terminal domain"/>
    <property type="match status" value="2"/>
</dbReference>
<evidence type="ECO:0000256" key="1">
    <source>
        <dbReference type="ARBA" id="ARBA00022729"/>
    </source>
</evidence>
<evidence type="ECO:0000313" key="5">
    <source>
        <dbReference type="Proteomes" id="UP000557872"/>
    </source>
</evidence>
<reference evidence="4 5" key="1">
    <citation type="submission" date="2020-07" db="EMBL/GenBank/DDBJ databases">
        <title>Roseicoccus Jingziensis gen. nov., sp. nov., isolated from coastal seawater.</title>
        <authorList>
            <person name="Feng X."/>
        </authorList>
    </citation>
    <scope>NUCLEOTIDE SEQUENCE [LARGE SCALE GENOMIC DNA]</scope>
    <source>
        <strain evidence="4 5">N1E253</strain>
    </source>
</reference>
<dbReference type="RefSeq" id="WP_178933592.1">
    <property type="nucleotide sequence ID" value="NZ_JACBAZ010000006.1"/>
</dbReference>
<dbReference type="PANTHER" id="PTHR10680:SF38">
    <property type="entry name" value="BLL1368 PROTEIN"/>
    <property type="match status" value="1"/>
</dbReference>
<comment type="caution">
    <text evidence="4">The sequence shown here is derived from an EMBL/GenBank/DDBJ whole genome shotgun (WGS) entry which is preliminary data.</text>
</comment>
<keyword evidence="2" id="KW-0325">Glycoprotein</keyword>
<keyword evidence="1 3" id="KW-0732">Signal</keyword>
<proteinExistence type="predicted"/>
<evidence type="ECO:0000256" key="3">
    <source>
        <dbReference type="SAM" id="SignalP"/>
    </source>
</evidence>
<feature type="chain" id="PRO_5032886993" evidence="3">
    <location>
        <begin position="21"/>
        <end position="339"/>
    </location>
</feature>
<dbReference type="PANTHER" id="PTHR10680">
    <property type="entry name" value="PEPTIDYL-GLYCINE ALPHA-AMIDATING MONOOXYGENASE"/>
    <property type="match status" value="1"/>
</dbReference>
<dbReference type="Proteomes" id="UP000557872">
    <property type="component" value="Unassembled WGS sequence"/>
</dbReference>
<dbReference type="SUPFAM" id="SSF101898">
    <property type="entry name" value="NHL repeat"/>
    <property type="match status" value="1"/>
</dbReference>
<dbReference type="AlphaFoldDB" id="A0A851GGY8"/>
<accession>A0A851GGY8</accession>
<gene>
    <name evidence="4" type="ORF">HW115_14315</name>
</gene>
<name>A0A851GGY8_9BACT</name>
<protein>
    <submittedName>
        <fullName evidence="4">6-bladed beta-propeller</fullName>
    </submittedName>
</protein>
<keyword evidence="5" id="KW-1185">Reference proteome</keyword>
<evidence type="ECO:0000256" key="2">
    <source>
        <dbReference type="ARBA" id="ARBA00023180"/>
    </source>
</evidence>
<dbReference type="EMBL" id="JACBAZ010000006">
    <property type="protein sequence ID" value="NWK56793.1"/>
    <property type="molecule type" value="Genomic_DNA"/>
</dbReference>